<keyword evidence="1" id="KW-1133">Transmembrane helix</keyword>
<proteinExistence type="predicted"/>
<evidence type="ECO:0000313" key="2">
    <source>
        <dbReference type="EMBL" id="GAT94714.1"/>
    </source>
</evidence>
<dbReference type="VEuPathDB" id="AmoebaDB:EHI7A_153330"/>
<name>A0A5K1UL74_ENTHI</name>
<dbReference type="AlphaFoldDB" id="A0A5K1UL74"/>
<dbReference type="VEuPathDB" id="AmoebaDB:KM1_246520"/>
<feature type="transmembrane region" description="Helical" evidence="1">
    <location>
        <begin position="174"/>
        <end position="196"/>
    </location>
</feature>
<evidence type="ECO:0000313" key="3">
    <source>
        <dbReference type="Proteomes" id="UP000078387"/>
    </source>
</evidence>
<dbReference type="OMA" id="WKCTENK"/>
<keyword evidence="1" id="KW-0812">Transmembrane</keyword>
<organism evidence="2 3">
    <name type="scientific">Entamoeba histolytica</name>
    <dbReference type="NCBI Taxonomy" id="5759"/>
    <lineage>
        <taxon>Eukaryota</taxon>
        <taxon>Amoebozoa</taxon>
        <taxon>Evosea</taxon>
        <taxon>Archamoebae</taxon>
        <taxon>Mastigamoebida</taxon>
        <taxon>Entamoebidae</taxon>
        <taxon>Entamoeba</taxon>
    </lineage>
</organism>
<evidence type="ECO:0000256" key="1">
    <source>
        <dbReference type="SAM" id="Phobius"/>
    </source>
</evidence>
<feature type="transmembrane region" description="Helical" evidence="1">
    <location>
        <begin position="127"/>
        <end position="147"/>
    </location>
</feature>
<dbReference type="Proteomes" id="UP000078387">
    <property type="component" value="Unassembled WGS sequence"/>
</dbReference>
<comment type="caution">
    <text evidence="2">The sequence shown here is derived from an EMBL/GenBank/DDBJ whole genome shotgun (WGS) entry which is preliminary data.</text>
</comment>
<keyword evidence="1" id="KW-0472">Membrane</keyword>
<gene>
    <name evidence="2" type="ORF">CL6EHI_008440</name>
</gene>
<dbReference type="EMBL" id="BDEQ01000001">
    <property type="protein sequence ID" value="GAT94714.1"/>
    <property type="molecule type" value="Genomic_DNA"/>
</dbReference>
<feature type="transmembrane region" description="Helical" evidence="1">
    <location>
        <begin position="208"/>
        <end position="226"/>
    </location>
</feature>
<accession>A0A5K1UL74</accession>
<feature type="transmembrane region" description="Helical" evidence="1">
    <location>
        <begin position="87"/>
        <end position="107"/>
    </location>
</feature>
<sequence>MDTPIQIQKRKEGYKRVIFCSTKVIIINIIVNGILLILYNSITKRNITSIIIISITNGINVIILHWKCTDNKIFSDEPGLYFITKRGLNCLITIVISSIVLGIISFYEYGLLAQYYIENTLIDESVTLMIHCGIYYGLSSSIFYLFLDRLYIPYYSVLPETKSNWIQQTLRQSIITFICNLFIFVFIIFTVKMYYLMMYGFQPIVSRFSFSNIFTLIPIILIYSIFTRLSFNSLSEIMSIELPLEDKFN</sequence>
<feature type="transmembrane region" description="Helical" evidence="1">
    <location>
        <begin position="17"/>
        <end position="41"/>
    </location>
</feature>
<feature type="transmembrane region" description="Helical" evidence="1">
    <location>
        <begin position="47"/>
        <end position="66"/>
    </location>
</feature>
<reference evidence="2 3" key="1">
    <citation type="submission" date="2016-05" db="EMBL/GenBank/DDBJ databases">
        <title>First whole genome sequencing of Entamoeba histolytica HM1:IMSS-clone-6.</title>
        <authorList>
            <person name="Mukherjee Avik.K."/>
            <person name="Izumyama S."/>
            <person name="Nakada-Tsukui K."/>
            <person name="Nozaki T."/>
        </authorList>
    </citation>
    <scope>NUCLEOTIDE SEQUENCE [LARGE SCALE GENOMIC DNA]</scope>
    <source>
        <strain evidence="2 3">HM1:IMSS clone 6</strain>
    </source>
</reference>
<dbReference type="VEuPathDB" id="AmoebaDB:EHI_008440"/>
<protein>
    <submittedName>
        <fullName evidence="2">Uncharacterized protein</fullName>
    </submittedName>
</protein>